<dbReference type="EMBL" id="CSAE01000571">
    <property type="protein sequence ID" value="COW54675.1"/>
    <property type="molecule type" value="Genomic_DNA"/>
</dbReference>
<accession>A0A0U0S6B9</accession>
<proteinExistence type="predicted"/>
<name>A0A0U0S6B9_MYCTX</name>
<organism evidence="1 2">
    <name type="scientific">Mycobacterium tuberculosis</name>
    <dbReference type="NCBI Taxonomy" id="1773"/>
    <lineage>
        <taxon>Bacteria</taxon>
        <taxon>Bacillati</taxon>
        <taxon>Actinomycetota</taxon>
        <taxon>Actinomycetes</taxon>
        <taxon>Mycobacteriales</taxon>
        <taxon>Mycobacteriaceae</taxon>
        <taxon>Mycobacterium</taxon>
        <taxon>Mycobacterium tuberculosis complex</taxon>
    </lineage>
</organism>
<evidence type="ECO:0000313" key="1">
    <source>
        <dbReference type="EMBL" id="COW54675.1"/>
    </source>
</evidence>
<dbReference type="Proteomes" id="UP000038802">
    <property type="component" value="Unassembled WGS sequence"/>
</dbReference>
<reference evidence="2" key="1">
    <citation type="submission" date="2015-03" db="EMBL/GenBank/DDBJ databases">
        <authorList>
            <consortium name="Pathogen Informatics"/>
        </authorList>
    </citation>
    <scope>NUCLEOTIDE SEQUENCE [LARGE SCALE GENOMIC DNA]</scope>
    <source>
        <strain evidence="2">K00500041</strain>
    </source>
</reference>
<sequence length="159" mass="16616">MPDGAGAQCAGIGSGARFGQAVAGDDAHGGQSRNPVLALLVGAEAVNHPRAHVVDGQKRGGHRVGDRQLLEDAHAVEPAQPTAADVVAAIDRGHAEFGRFPQHVHRKVFGGIPFQGVRSQAFAGEGGRRLDDHPFVVVKDKHDTLTHCGDDEFGTVLDA</sequence>
<evidence type="ECO:0000313" key="2">
    <source>
        <dbReference type="Proteomes" id="UP000038802"/>
    </source>
</evidence>
<gene>
    <name evidence="1" type="ORF">ERS007703_03834</name>
</gene>
<protein>
    <submittedName>
        <fullName evidence="1">Uncharacterized protein</fullName>
    </submittedName>
</protein>
<dbReference type="AlphaFoldDB" id="A0A0U0S6B9"/>